<dbReference type="EnsemblPlants" id="KQK03983">
    <property type="protein sequence ID" value="KQK03983"/>
    <property type="gene ID" value="BRADI_2g11012v3"/>
</dbReference>
<feature type="region of interest" description="Disordered" evidence="1">
    <location>
        <begin position="1"/>
        <end position="32"/>
    </location>
</feature>
<dbReference type="Gramene" id="KQK03983">
    <property type="protein sequence ID" value="KQK03983"/>
    <property type="gene ID" value="BRADI_2g11012v3"/>
</dbReference>
<evidence type="ECO:0000313" key="4">
    <source>
        <dbReference type="Proteomes" id="UP000008810"/>
    </source>
</evidence>
<evidence type="ECO:0000313" key="2">
    <source>
        <dbReference type="EMBL" id="KQK03983.2"/>
    </source>
</evidence>
<keyword evidence="4" id="KW-1185">Reference proteome</keyword>
<proteinExistence type="predicted"/>
<feature type="compositionally biased region" description="Low complexity" evidence="1">
    <location>
        <begin position="124"/>
        <end position="135"/>
    </location>
</feature>
<dbReference type="EMBL" id="CM000881">
    <property type="protein sequence ID" value="KQK03983.2"/>
    <property type="molecule type" value="Genomic_DNA"/>
</dbReference>
<reference evidence="3" key="3">
    <citation type="submission" date="2018-08" db="UniProtKB">
        <authorList>
            <consortium name="EnsemblPlants"/>
        </authorList>
    </citation>
    <scope>IDENTIFICATION</scope>
    <source>
        <strain evidence="3">cv. Bd21</strain>
    </source>
</reference>
<feature type="region of interest" description="Disordered" evidence="1">
    <location>
        <begin position="89"/>
        <end position="146"/>
    </location>
</feature>
<dbReference type="Proteomes" id="UP000008810">
    <property type="component" value="Chromosome 2"/>
</dbReference>
<evidence type="ECO:0000313" key="3">
    <source>
        <dbReference type="EnsemblPlants" id="KQK03983"/>
    </source>
</evidence>
<reference evidence="2 3" key="1">
    <citation type="journal article" date="2010" name="Nature">
        <title>Genome sequencing and analysis of the model grass Brachypodium distachyon.</title>
        <authorList>
            <consortium name="International Brachypodium Initiative"/>
        </authorList>
    </citation>
    <scope>NUCLEOTIDE SEQUENCE [LARGE SCALE GENOMIC DNA]</scope>
    <source>
        <strain evidence="2 3">Bd21</strain>
    </source>
</reference>
<dbReference type="AlphaFoldDB" id="A0A0Q3FX44"/>
<feature type="compositionally biased region" description="Basic and acidic residues" evidence="1">
    <location>
        <begin position="93"/>
        <end position="102"/>
    </location>
</feature>
<organism evidence="2">
    <name type="scientific">Brachypodium distachyon</name>
    <name type="common">Purple false brome</name>
    <name type="synonym">Trachynia distachya</name>
    <dbReference type="NCBI Taxonomy" id="15368"/>
    <lineage>
        <taxon>Eukaryota</taxon>
        <taxon>Viridiplantae</taxon>
        <taxon>Streptophyta</taxon>
        <taxon>Embryophyta</taxon>
        <taxon>Tracheophyta</taxon>
        <taxon>Spermatophyta</taxon>
        <taxon>Magnoliopsida</taxon>
        <taxon>Liliopsida</taxon>
        <taxon>Poales</taxon>
        <taxon>Poaceae</taxon>
        <taxon>BOP clade</taxon>
        <taxon>Pooideae</taxon>
        <taxon>Stipodae</taxon>
        <taxon>Brachypodieae</taxon>
        <taxon>Brachypodium</taxon>
    </lineage>
</organism>
<reference evidence="2" key="2">
    <citation type="submission" date="2017-06" db="EMBL/GenBank/DDBJ databases">
        <title>WGS assembly of Brachypodium distachyon.</title>
        <authorList>
            <consortium name="The International Brachypodium Initiative"/>
            <person name="Lucas S."/>
            <person name="Harmon-Smith M."/>
            <person name="Lail K."/>
            <person name="Tice H."/>
            <person name="Grimwood J."/>
            <person name="Bruce D."/>
            <person name="Barry K."/>
            <person name="Shu S."/>
            <person name="Lindquist E."/>
            <person name="Wang M."/>
            <person name="Pitluck S."/>
            <person name="Vogel J.P."/>
            <person name="Garvin D.F."/>
            <person name="Mockler T.C."/>
            <person name="Schmutz J."/>
            <person name="Rokhsar D."/>
            <person name="Bevan M.W."/>
        </authorList>
    </citation>
    <scope>NUCLEOTIDE SEQUENCE</scope>
    <source>
        <strain evidence="2">Bd21</strain>
    </source>
</reference>
<evidence type="ECO:0000256" key="1">
    <source>
        <dbReference type="SAM" id="MobiDB-lite"/>
    </source>
</evidence>
<dbReference type="InParanoid" id="A0A0Q3FX44"/>
<accession>A0A0Q3FX44</accession>
<protein>
    <submittedName>
        <fullName evidence="2 3">Uncharacterized protein</fullName>
    </submittedName>
</protein>
<gene>
    <name evidence="2" type="ORF">BRADI_2g11012v3</name>
</gene>
<feature type="compositionally biased region" description="Basic and acidic residues" evidence="1">
    <location>
        <begin position="18"/>
        <end position="30"/>
    </location>
</feature>
<name>A0A0Q3FX44_BRADI</name>
<dbReference type="PANTHER" id="PTHR35123">
    <property type="entry name" value="OS07G0633900 PROTEIN-RELATED"/>
    <property type="match status" value="1"/>
</dbReference>
<dbReference type="PANTHER" id="PTHR35123:SF2">
    <property type="entry name" value="UBIQUITIN CARBOXYL-TERMINAL HYDROLASE-LIKE PROTEIN"/>
    <property type="match status" value="1"/>
</dbReference>
<dbReference type="OrthoDB" id="690366at2759"/>
<sequence length="247" mass="26243">MSASKKRNQSVELSSGFSKEKGRRVEDGVNKSHRQRFLSAAATAGPSIPPPSWLRFASPFRFHDFDIRARLLGGDSLIEILVLRSSLPCQARDGGDHEEGEGGARAGLLRRRRPPPPQPPSPSAPSSSSSPPASTEGGGKTTRKGEIAKAIRDRLSSLSPSRTNRFSCWGNTGATRLPIRRSRSGGEQGAPAAVTATMPSRCACVNGDACGCCTRTSKGKAVAVAAAGVRSLVERNDFYCDECNPHK</sequence>